<dbReference type="Proteomes" id="UP000289738">
    <property type="component" value="Chromosome A07"/>
</dbReference>
<name>A0A445CG71_ARAHY</name>
<organism evidence="1 2">
    <name type="scientific">Arachis hypogaea</name>
    <name type="common">Peanut</name>
    <dbReference type="NCBI Taxonomy" id="3818"/>
    <lineage>
        <taxon>Eukaryota</taxon>
        <taxon>Viridiplantae</taxon>
        <taxon>Streptophyta</taxon>
        <taxon>Embryophyta</taxon>
        <taxon>Tracheophyta</taxon>
        <taxon>Spermatophyta</taxon>
        <taxon>Magnoliopsida</taxon>
        <taxon>eudicotyledons</taxon>
        <taxon>Gunneridae</taxon>
        <taxon>Pentapetalae</taxon>
        <taxon>rosids</taxon>
        <taxon>fabids</taxon>
        <taxon>Fabales</taxon>
        <taxon>Fabaceae</taxon>
        <taxon>Papilionoideae</taxon>
        <taxon>50 kb inversion clade</taxon>
        <taxon>dalbergioids sensu lato</taxon>
        <taxon>Dalbergieae</taxon>
        <taxon>Pterocarpus clade</taxon>
        <taxon>Arachis</taxon>
    </lineage>
</organism>
<evidence type="ECO:0000313" key="2">
    <source>
        <dbReference type="Proteomes" id="UP000289738"/>
    </source>
</evidence>
<accession>A0A445CG71</accession>
<evidence type="ECO:0000313" key="1">
    <source>
        <dbReference type="EMBL" id="RYR49929.1"/>
    </source>
</evidence>
<gene>
    <name evidence="1" type="ORF">Ahy_A07g036458</name>
</gene>
<dbReference type="AlphaFoldDB" id="A0A445CG71"/>
<comment type="caution">
    <text evidence="1">The sequence shown here is derived from an EMBL/GenBank/DDBJ whole genome shotgun (WGS) entry which is preliminary data.</text>
</comment>
<sequence>MQEAVKGEFWRLRDDQGKPSSECLGKQCVNNSKERKAKDIVVPDIKWDLFILIKRFMVS</sequence>
<reference evidence="1 2" key="1">
    <citation type="submission" date="2019-01" db="EMBL/GenBank/DDBJ databases">
        <title>Sequencing of cultivated peanut Arachis hypogaea provides insights into genome evolution and oil improvement.</title>
        <authorList>
            <person name="Chen X."/>
        </authorList>
    </citation>
    <scope>NUCLEOTIDE SEQUENCE [LARGE SCALE GENOMIC DNA]</scope>
    <source>
        <strain evidence="2">cv. Fuhuasheng</strain>
        <tissue evidence="1">Leaves</tissue>
    </source>
</reference>
<keyword evidence="2" id="KW-1185">Reference proteome</keyword>
<proteinExistence type="predicted"/>
<protein>
    <submittedName>
        <fullName evidence="1">Uncharacterized protein</fullName>
    </submittedName>
</protein>
<dbReference type="EMBL" id="SDMP01000007">
    <property type="protein sequence ID" value="RYR49929.1"/>
    <property type="molecule type" value="Genomic_DNA"/>
</dbReference>